<feature type="region of interest" description="Disordered" evidence="1">
    <location>
        <begin position="129"/>
        <end position="454"/>
    </location>
</feature>
<sequence length="552" mass="59138">MDAAAALTWIEEQTTHSRRPEDASLCAYLRDGRVLCMLANALSGSTEVRVRSPDRFRTYHALESVSLFLRWARDRVKIPDTAMFTSAQLIDEQDEAAVLACINALAVQFGAKKPSATTTSIVLEPTKLSPLKSNTTTSSSPDDVAAKPDSPPAKTLSPKKQWPPVASTPRPTEELQQKVETSTPVQSQTPPAEQPKETSKPDSPSAAKTPSPKKQWPPVASTPRPAEEPQLKVETSTPVQSQTPSAQQPKETSKPDSPSASKTPSPKKQWPPVVTTPKATEAPQRKIEGNPVKPPTPPPAVPPTDTAPVVAPTPSKSPEASSITSSKASPDSSPKTRSPKEPSKKSPSSSSSKLPSWPPKAPESTTSSPAEHPLSSSATTPPAPLVKRPSKLANFLASMPSSQSKTTLPSPAREERSESEETNDSPAVEAENVTKDDNEDMAASPDPTPSTVDEIAPTFHRFHLAPSSPSSEDITVTISNLDASPFAFAWSVSRVVLVHKADDTPLFSPKWKLDSINGVDVHDDSAKSSFDAWHKRFQALSAPYVCVFTPQL</sequence>
<feature type="compositionally biased region" description="Low complexity" evidence="1">
    <location>
        <begin position="345"/>
        <end position="355"/>
    </location>
</feature>
<dbReference type="SUPFAM" id="SSF47576">
    <property type="entry name" value="Calponin-homology domain, CH-domain"/>
    <property type="match status" value="1"/>
</dbReference>
<dbReference type="Gene3D" id="1.10.418.10">
    <property type="entry name" value="Calponin-like domain"/>
    <property type="match status" value="1"/>
</dbReference>
<reference evidence="3 4" key="1">
    <citation type="submission" date="2019-07" db="EMBL/GenBank/DDBJ databases">
        <title>Genomics analysis of Aphanomyces spp. identifies a new class of oomycete effector associated with host adaptation.</title>
        <authorList>
            <person name="Gaulin E."/>
        </authorList>
    </citation>
    <scope>NUCLEOTIDE SEQUENCE [LARGE SCALE GENOMIC DNA]</scope>
    <source>
        <strain evidence="3 4">ATCC 201684</strain>
    </source>
</reference>
<evidence type="ECO:0000256" key="1">
    <source>
        <dbReference type="SAM" id="MobiDB-lite"/>
    </source>
</evidence>
<dbReference type="InterPro" id="IPR036872">
    <property type="entry name" value="CH_dom_sf"/>
</dbReference>
<feature type="compositionally biased region" description="Pro residues" evidence="1">
    <location>
        <begin position="292"/>
        <end position="302"/>
    </location>
</feature>
<evidence type="ECO:0000313" key="4">
    <source>
        <dbReference type="Proteomes" id="UP000481153"/>
    </source>
</evidence>
<dbReference type="InterPro" id="IPR001715">
    <property type="entry name" value="CH_dom"/>
</dbReference>
<dbReference type="CDD" id="cd00014">
    <property type="entry name" value="CH_SF"/>
    <property type="match status" value="1"/>
</dbReference>
<feature type="compositionally biased region" description="Low complexity" evidence="1">
    <location>
        <begin position="255"/>
        <end position="268"/>
    </location>
</feature>
<evidence type="ECO:0000313" key="3">
    <source>
        <dbReference type="EMBL" id="KAF0732645.1"/>
    </source>
</evidence>
<dbReference type="SMART" id="SM00033">
    <property type="entry name" value="CH"/>
    <property type="match status" value="1"/>
</dbReference>
<keyword evidence="4" id="KW-1185">Reference proteome</keyword>
<feature type="compositionally biased region" description="Low complexity" evidence="1">
    <location>
        <begin position="303"/>
        <end position="314"/>
    </location>
</feature>
<dbReference type="PROSITE" id="PS50021">
    <property type="entry name" value="CH"/>
    <property type="match status" value="1"/>
</dbReference>
<evidence type="ECO:0000259" key="2">
    <source>
        <dbReference type="PROSITE" id="PS50021"/>
    </source>
</evidence>
<proteinExistence type="predicted"/>
<feature type="compositionally biased region" description="Polar residues" evidence="1">
    <location>
        <begin position="399"/>
        <end position="409"/>
    </location>
</feature>
<dbReference type="VEuPathDB" id="FungiDB:AeMF1_015139"/>
<accession>A0A6G0WYP9</accession>
<comment type="caution">
    <text evidence="3">The sequence shown here is derived from an EMBL/GenBank/DDBJ whole genome shotgun (WGS) entry which is preliminary data.</text>
</comment>
<gene>
    <name evidence="3" type="ORF">Ae201684_010353</name>
</gene>
<feature type="compositionally biased region" description="Polar residues" evidence="1">
    <location>
        <begin position="178"/>
        <end position="191"/>
    </location>
</feature>
<dbReference type="AlphaFoldDB" id="A0A6G0WYP9"/>
<organism evidence="3 4">
    <name type="scientific">Aphanomyces euteiches</name>
    <dbReference type="NCBI Taxonomy" id="100861"/>
    <lineage>
        <taxon>Eukaryota</taxon>
        <taxon>Sar</taxon>
        <taxon>Stramenopiles</taxon>
        <taxon>Oomycota</taxon>
        <taxon>Saprolegniomycetes</taxon>
        <taxon>Saprolegniales</taxon>
        <taxon>Verrucalvaceae</taxon>
        <taxon>Aphanomyces</taxon>
    </lineage>
</organism>
<feature type="compositionally biased region" description="Polar residues" evidence="1">
    <location>
        <begin position="316"/>
        <end position="331"/>
    </location>
</feature>
<dbReference type="Pfam" id="PF00307">
    <property type="entry name" value="CH"/>
    <property type="match status" value="1"/>
</dbReference>
<feature type="domain" description="Calponin-homology (CH)" evidence="2">
    <location>
        <begin position="1"/>
        <end position="110"/>
    </location>
</feature>
<name>A0A6G0WYP9_9STRA</name>
<protein>
    <recommendedName>
        <fullName evidence="2">Calponin-homology (CH) domain-containing protein</fullName>
    </recommendedName>
</protein>
<dbReference type="Proteomes" id="UP000481153">
    <property type="component" value="Unassembled WGS sequence"/>
</dbReference>
<feature type="compositionally biased region" description="Polar residues" evidence="1">
    <location>
        <begin position="131"/>
        <end position="141"/>
    </location>
</feature>
<feature type="compositionally biased region" description="Polar residues" evidence="1">
    <location>
        <begin position="233"/>
        <end position="250"/>
    </location>
</feature>
<dbReference type="EMBL" id="VJMJ01000130">
    <property type="protein sequence ID" value="KAF0732645.1"/>
    <property type="molecule type" value="Genomic_DNA"/>
</dbReference>